<dbReference type="Proteomes" id="UP000242765">
    <property type="component" value="Unassembled WGS sequence"/>
</dbReference>
<evidence type="ECO:0000313" key="2">
    <source>
        <dbReference type="Proteomes" id="UP000242765"/>
    </source>
</evidence>
<sequence length="86" mass="9805">MSIKITNNSELAIKACINKWGDEGDTVWFIIQSGTSETWARETDKPLIMLIEKDKQITGYCIYSESKIIITDTKVTDRGLEKNSLY</sequence>
<reference evidence="1 2" key="1">
    <citation type="submission" date="2017-04" db="EMBL/GenBank/DDBJ databases">
        <title>High diversity of culturable Acinetobacter species in natural soil and water ecosystems.</title>
        <authorList>
            <person name="Nemec A."/>
            <person name="Radolfova-Krizova L."/>
        </authorList>
    </citation>
    <scope>NUCLEOTIDE SEQUENCE [LARGE SCALE GENOMIC DNA]</scope>
    <source>
        <strain evidence="1 2">ANC 4999</strain>
    </source>
</reference>
<dbReference type="EMBL" id="NEGB01000002">
    <property type="protein sequence ID" value="OTG66428.1"/>
    <property type="molecule type" value="Genomic_DNA"/>
</dbReference>
<gene>
    <name evidence="1" type="ORF">B9T28_04015</name>
</gene>
<keyword evidence="2" id="KW-1185">Reference proteome</keyword>
<accession>A0A1Y3CIJ2</accession>
<organism evidence="1 2">
    <name type="scientific">Acinetobacter silvestris</name>
    <dbReference type="NCBI Taxonomy" id="1977882"/>
    <lineage>
        <taxon>Bacteria</taxon>
        <taxon>Pseudomonadati</taxon>
        <taxon>Pseudomonadota</taxon>
        <taxon>Gammaproteobacteria</taxon>
        <taxon>Moraxellales</taxon>
        <taxon>Moraxellaceae</taxon>
        <taxon>Acinetobacter</taxon>
    </lineage>
</organism>
<proteinExistence type="predicted"/>
<dbReference type="OrthoDB" id="6459779at2"/>
<dbReference type="AlphaFoldDB" id="A0A1Y3CIJ2"/>
<dbReference type="RefSeq" id="WP_086202672.1">
    <property type="nucleotide sequence ID" value="NZ_NEGB01000002.1"/>
</dbReference>
<evidence type="ECO:0000313" key="1">
    <source>
        <dbReference type="EMBL" id="OTG66428.1"/>
    </source>
</evidence>
<protein>
    <submittedName>
        <fullName evidence="1">Uncharacterized protein</fullName>
    </submittedName>
</protein>
<comment type="caution">
    <text evidence="1">The sequence shown here is derived from an EMBL/GenBank/DDBJ whole genome shotgun (WGS) entry which is preliminary data.</text>
</comment>
<name>A0A1Y3CIJ2_9GAMM</name>